<proteinExistence type="predicted"/>
<gene>
    <name evidence="2" type="ORF">HMN09_00529100</name>
</gene>
<evidence type="ECO:0000256" key="1">
    <source>
        <dbReference type="SAM" id="MobiDB-lite"/>
    </source>
</evidence>
<sequence length="329" mass="35091">MCFVVGSLDQATKVCPLCQVFPHPRCPHVRDVCRNRAAHPNLTISYLKNAEVESFNGCGYCKWARTSSKTNTGWPGCCRPPTTSEQKLIQPADWRAVSIIHHVATPPEIKSALESATQPRSKPSSKSAAVPIPGKPRSGGSGSPQMTASSIGARTSSSLPSEKHIDKSPSSSNSSPSRKHLDLDPSNTPRRNSGARPPAAASSSSSSSKRPSSSSTSKASPPTKSVDPPRPLKKADLETSSTSSSGSDSLSSFSESTVTSDGGFTDYLSSESEEELQRQAEAKAVLVVQNQAEENEFRMARQMLATITTRPPRSWLPDGERTRVAGTRG</sequence>
<evidence type="ECO:0000313" key="2">
    <source>
        <dbReference type="EMBL" id="KAF7313721.1"/>
    </source>
</evidence>
<protein>
    <submittedName>
        <fullName evidence="2">WD-REPEATS-REGION domain-containing protein</fullName>
    </submittedName>
</protein>
<feature type="compositionally biased region" description="Low complexity" evidence="1">
    <location>
        <begin position="239"/>
        <end position="260"/>
    </location>
</feature>
<feature type="compositionally biased region" description="Polar residues" evidence="1">
    <location>
        <begin position="145"/>
        <end position="160"/>
    </location>
</feature>
<comment type="caution">
    <text evidence="2">The sequence shown here is derived from an EMBL/GenBank/DDBJ whole genome shotgun (WGS) entry which is preliminary data.</text>
</comment>
<dbReference type="Proteomes" id="UP000613580">
    <property type="component" value="Unassembled WGS sequence"/>
</dbReference>
<organism evidence="2 3">
    <name type="scientific">Mycena chlorophos</name>
    <name type="common">Agaric fungus</name>
    <name type="synonym">Agaricus chlorophos</name>
    <dbReference type="NCBI Taxonomy" id="658473"/>
    <lineage>
        <taxon>Eukaryota</taxon>
        <taxon>Fungi</taxon>
        <taxon>Dikarya</taxon>
        <taxon>Basidiomycota</taxon>
        <taxon>Agaricomycotina</taxon>
        <taxon>Agaricomycetes</taxon>
        <taxon>Agaricomycetidae</taxon>
        <taxon>Agaricales</taxon>
        <taxon>Marasmiineae</taxon>
        <taxon>Mycenaceae</taxon>
        <taxon>Mycena</taxon>
    </lineage>
</organism>
<feature type="compositionally biased region" description="Low complexity" evidence="1">
    <location>
        <begin position="195"/>
        <end position="225"/>
    </location>
</feature>
<dbReference type="EMBL" id="JACAZE010000006">
    <property type="protein sequence ID" value="KAF7313721.1"/>
    <property type="molecule type" value="Genomic_DNA"/>
</dbReference>
<evidence type="ECO:0000313" key="3">
    <source>
        <dbReference type="Proteomes" id="UP000613580"/>
    </source>
</evidence>
<feature type="region of interest" description="Disordered" evidence="1">
    <location>
        <begin position="309"/>
        <end position="329"/>
    </location>
</feature>
<feature type="compositionally biased region" description="Polar residues" evidence="1">
    <location>
        <begin position="114"/>
        <end position="127"/>
    </location>
</feature>
<dbReference type="AlphaFoldDB" id="A0A8H6TBK0"/>
<keyword evidence="3" id="KW-1185">Reference proteome</keyword>
<name>A0A8H6TBK0_MYCCL</name>
<dbReference type="OrthoDB" id="3217643at2759"/>
<accession>A0A8H6TBK0</accession>
<reference evidence="2" key="1">
    <citation type="submission" date="2020-05" db="EMBL/GenBank/DDBJ databases">
        <title>Mycena genomes resolve the evolution of fungal bioluminescence.</title>
        <authorList>
            <person name="Tsai I.J."/>
        </authorList>
    </citation>
    <scope>NUCLEOTIDE SEQUENCE</scope>
    <source>
        <strain evidence="2">110903Hualien_Pintung</strain>
    </source>
</reference>
<feature type="region of interest" description="Disordered" evidence="1">
    <location>
        <begin position="112"/>
        <end position="279"/>
    </location>
</feature>